<feature type="signal peptide" evidence="3">
    <location>
        <begin position="1"/>
        <end position="20"/>
    </location>
</feature>
<comment type="caution">
    <text evidence="5">The sequence shown here is derived from an EMBL/GenBank/DDBJ whole genome shotgun (WGS) entry which is preliminary data.</text>
</comment>
<keyword evidence="2 3" id="KW-0378">Hydrolase</keyword>
<keyword evidence="3" id="KW-0732">Signal</keyword>
<dbReference type="GO" id="GO:0016787">
    <property type="term" value="F:hydrolase activity"/>
    <property type="evidence" value="ECO:0007669"/>
    <property type="project" value="UniProtKB-KW"/>
</dbReference>
<comment type="similarity">
    <text evidence="1 3">Belongs to the type-B carboxylesterase/lipase family.</text>
</comment>
<feature type="chain" id="PRO_5044047748" description="Carboxylic ester hydrolase" evidence="3">
    <location>
        <begin position="21"/>
        <end position="592"/>
    </location>
</feature>
<evidence type="ECO:0000313" key="5">
    <source>
        <dbReference type="EMBL" id="KAL1587146.1"/>
    </source>
</evidence>
<dbReference type="PROSITE" id="PS00122">
    <property type="entry name" value="CARBOXYLESTERASE_B_1"/>
    <property type="match status" value="1"/>
</dbReference>
<dbReference type="RefSeq" id="XP_069230251.1">
    <property type="nucleotide sequence ID" value="XM_069373071.1"/>
</dbReference>
<sequence>MRMRGTGLIAALCAAARTVAVSLPPSIGVRDAAHDGQIAKPVIDLGDAGLYRGIIQNNGTVASWKGIPYAKPPVGSLRFMPPEPLGEQSTNIVDTSEDALRCVQFSGASYGIINSNIVGVKAGPGQEDCLKLWIWKPVNATAESKLPVMFYVHGGGLQYSAAPNNDFSDWVGQSQDFIAVNVGYRLGALGFMGHTSLPSANAGILDQRLALKWLSQHVAAFGGDPDNVTIMGQSGGGYGIVSQMALYDGDSEGLFQQAIPRSIQRAPMFKIEELEDRNAEFARLLNCTSGQDQLDCFRNATVQSLVDAYASITKFEASSGMFSNLTFGSSAAFLPMIDNVTLTDTITRLFQNGRIANVSLIAGAVNDEGANAVPRNITSLNPATNQIWNLTASQVEEVAGRYPVNETFGFASPDSFFLSEFKAYIQSLHPFGEAGITGSERVVGLYMAQAFGANRVWNFRFNSPTVGTNYSNPNLPLNYVTHSADNSYLQNSTAVMKPFEKAIAHEWRAYLGSFIRTGNPNNQKLASSPVWHNYGFLGDPEASPMRLVPQFNFLSNLASGELTGTQMEVAQRAQIQREDWWTTDGILEATRL</sequence>
<protein>
    <recommendedName>
        <fullName evidence="3">Carboxylic ester hydrolase</fullName>
        <ecNumber evidence="3">3.1.1.-</ecNumber>
    </recommendedName>
</protein>
<dbReference type="GeneID" id="96005909"/>
<proteinExistence type="inferred from homology"/>
<name>A0AB34KSK0_9PEZI</name>
<dbReference type="Proteomes" id="UP000803884">
    <property type="component" value="Unassembled WGS sequence"/>
</dbReference>
<gene>
    <name evidence="5" type="ORF">WHR41_04465</name>
</gene>
<dbReference type="EC" id="3.1.1.-" evidence="3"/>
<dbReference type="Pfam" id="PF00135">
    <property type="entry name" value="COesterase"/>
    <property type="match status" value="1"/>
</dbReference>
<dbReference type="InterPro" id="IPR019826">
    <property type="entry name" value="Carboxylesterase_B_AS"/>
</dbReference>
<dbReference type="InterPro" id="IPR050309">
    <property type="entry name" value="Type-B_Carboxylest/Lipase"/>
</dbReference>
<evidence type="ECO:0000256" key="3">
    <source>
        <dbReference type="RuleBase" id="RU361235"/>
    </source>
</evidence>
<dbReference type="PANTHER" id="PTHR11559">
    <property type="entry name" value="CARBOXYLESTERASE"/>
    <property type="match status" value="1"/>
</dbReference>
<evidence type="ECO:0000256" key="1">
    <source>
        <dbReference type="ARBA" id="ARBA00005964"/>
    </source>
</evidence>
<dbReference type="InterPro" id="IPR029058">
    <property type="entry name" value="AB_hydrolase_fold"/>
</dbReference>
<dbReference type="SUPFAM" id="SSF53474">
    <property type="entry name" value="alpha/beta-Hydrolases"/>
    <property type="match status" value="1"/>
</dbReference>
<dbReference type="Gene3D" id="3.40.50.1820">
    <property type="entry name" value="alpha/beta hydrolase"/>
    <property type="match status" value="1"/>
</dbReference>
<organism evidence="5 6">
    <name type="scientific">Cladosporium halotolerans</name>
    <dbReference type="NCBI Taxonomy" id="1052096"/>
    <lineage>
        <taxon>Eukaryota</taxon>
        <taxon>Fungi</taxon>
        <taxon>Dikarya</taxon>
        <taxon>Ascomycota</taxon>
        <taxon>Pezizomycotina</taxon>
        <taxon>Dothideomycetes</taxon>
        <taxon>Dothideomycetidae</taxon>
        <taxon>Cladosporiales</taxon>
        <taxon>Cladosporiaceae</taxon>
        <taxon>Cladosporium</taxon>
    </lineage>
</organism>
<reference evidence="5 6" key="1">
    <citation type="journal article" date="2020" name="Microbiol. Resour. Announc.">
        <title>Draft Genome Sequence of a Cladosporium Species Isolated from the Mesophotic Ascidian Didemnum maculosum.</title>
        <authorList>
            <person name="Gioti A."/>
            <person name="Siaperas R."/>
            <person name="Nikolaivits E."/>
            <person name="Le Goff G."/>
            <person name="Ouazzani J."/>
            <person name="Kotoulas G."/>
            <person name="Topakas E."/>
        </authorList>
    </citation>
    <scope>NUCLEOTIDE SEQUENCE [LARGE SCALE GENOMIC DNA]</scope>
    <source>
        <strain evidence="5 6">TM138-S3</strain>
    </source>
</reference>
<evidence type="ECO:0000259" key="4">
    <source>
        <dbReference type="Pfam" id="PF00135"/>
    </source>
</evidence>
<feature type="domain" description="Carboxylesterase type B" evidence="4">
    <location>
        <begin position="49"/>
        <end position="534"/>
    </location>
</feature>
<evidence type="ECO:0000256" key="2">
    <source>
        <dbReference type="ARBA" id="ARBA00022801"/>
    </source>
</evidence>
<dbReference type="EMBL" id="JAAQHG020000011">
    <property type="protein sequence ID" value="KAL1587146.1"/>
    <property type="molecule type" value="Genomic_DNA"/>
</dbReference>
<evidence type="ECO:0000313" key="6">
    <source>
        <dbReference type="Proteomes" id="UP000803884"/>
    </source>
</evidence>
<dbReference type="InterPro" id="IPR002018">
    <property type="entry name" value="CarbesteraseB"/>
</dbReference>
<keyword evidence="6" id="KW-1185">Reference proteome</keyword>
<accession>A0AB34KSK0</accession>
<dbReference type="AlphaFoldDB" id="A0AB34KSK0"/>